<comment type="caution">
    <text evidence="2">The sequence shown here is derived from an EMBL/GenBank/DDBJ whole genome shotgun (WGS) entry which is preliminary data.</text>
</comment>
<evidence type="ECO:0008006" key="3">
    <source>
        <dbReference type="Google" id="ProtNLM"/>
    </source>
</evidence>
<sequence length="582" mass="63142">VLRGIIRAGDEVEKARVRLIGLRGGVEEANKTFDFFQNVASKVAFSLREVISAGVTLEAFGAESEETLEAVTDLAAFMGTDVPFAAASFGRAFAGGAGAADILRERGVLTLVRLRTGITDLSKLTLPEFRKALISAMVDTTGPIAGSAKRLGATFTGQLSFAADAVFKLQQAFAEAGFLDLAKELISNFTEFSNVMLDLTKKNEPGIREFIESLRAFIPTVETMIKGAFLAAQSFEGLRFILLQLNRVFVFMATTVNRLFRRFREIRMLKAEFSALGDEIAESERRMLALSQAQDKLIKGLNGQLKVRKEISATMKAFEDQLARLDKQQGAISDNAMKDATDFVNALAGRRAAVEAEAKAREERDRIGARRDKLRLDAAEEIATFVNSTAAQANRAIDVALSKQGDLFKTNALTIAQAAADILKKNFVVLGREALDFRRTNLESVRFIAKASEDTVGAIFSTLQGVREAEQLAILADLQAFKGSEAQKFEFVRQRVAEEIALERIAKLDASAQLLSGLAALAETRGKKLFEVSKALRIGEAIVNTFAGANAILADPSLIGQPFVRFALAGAVIAQGLANVQR</sequence>
<keyword evidence="1" id="KW-0175">Coiled coil</keyword>
<proteinExistence type="predicted"/>
<protein>
    <recommendedName>
        <fullName evidence="3">Bacteriophage tail tape measure C-terminal domain-containing protein</fullName>
    </recommendedName>
</protein>
<organism evidence="2">
    <name type="scientific">marine sediment metagenome</name>
    <dbReference type="NCBI Taxonomy" id="412755"/>
    <lineage>
        <taxon>unclassified sequences</taxon>
        <taxon>metagenomes</taxon>
        <taxon>ecological metagenomes</taxon>
    </lineage>
</organism>
<accession>A0A0F9DDV8</accession>
<evidence type="ECO:0000256" key="1">
    <source>
        <dbReference type="SAM" id="Coils"/>
    </source>
</evidence>
<name>A0A0F9DDV8_9ZZZZ</name>
<evidence type="ECO:0000313" key="2">
    <source>
        <dbReference type="EMBL" id="KKL51911.1"/>
    </source>
</evidence>
<feature type="coiled-coil region" evidence="1">
    <location>
        <begin position="266"/>
        <end position="328"/>
    </location>
</feature>
<gene>
    <name evidence="2" type="ORF">LCGC14_2290760</name>
</gene>
<feature type="non-terminal residue" evidence="2">
    <location>
        <position position="1"/>
    </location>
</feature>
<reference evidence="2" key="1">
    <citation type="journal article" date="2015" name="Nature">
        <title>Complex archaea that bridge the gap between prokaryotes and eukaryotes.</title>
        <authorList>
            <person name="Spang A."/>
            <person name="Saw J.H."/>
            <person name="Jorgensen S.L."/>
            <person name="Zaremba-Niedzwiedzka K."/>
            <person name="Martijn J."/>
            <person name="Lind A.E."/>
            <person name="van Eijk R."/>
            <person name="Schleper C."/>
            <person name="Guy L."/>
            <person name="Ettema T.J."/>
        </authorList>
    </citation>
    <scope>NUCLEOTIDE SEQUENCE</scope>
</reference>
<dbReference type="AlphaFoldDB" id="A0A0F9DDV8"/>
<feature type="non-terminal residue" evidence="2">
    <location>
        <position position="582"/>
    </location>
</feature>
<dbReference type="EMBL" id="LAZR01032082">
    <property type="protein sequence ID" value="KKL51911.1"/>
    <property type="molecule type" value="Genomic_DNA"/>
</dbReference>